<dbReference type="Gene3D" id="1.25.10.10">
    <property type="entry name" value="Leucine-rich Repeat Variant"/>
    <property type="match status" value="1"/>
</dbReference>
<sequence length="506" mass="52805">MSEARLALLGGRLGSAPWALSVMSCVHARQPLALRLGGCALISALLDGANPSQASSLDQPLSAADDDEAEAEAPRWAHAVRGAGVGGMLAEALLELFETLGARQPASLPPVTAALRALVGVSLSAKLALLRRGFLPTLVGRIDDLRALATTPPPEVKAAAKAKAKATANAMGRLALATAAAAADEDAPADKLIYRTELLDQMLSSLGLLSNLLGGCEEAQLASVTMQLPLLLLRLWPLGRSHAPVRTAVLTLLCNHVAHCAPAKASLAAYTDSKGRCLPTLVMQLLCKPARASSPPLPEAHWAYGWAVLRSLATAPESRAVLLKAQLLPRAVPMLSRILGSTDERRAAPIVELLANLAFEAEGAAAILKLPDAFEALLSALESRLNTARYAAALALRNLAFLADGRAALLAKPRALPALLRALHPSDLLLAARAAAALWALLARCERAKGAMRQPALLAPLRAAEAALITRAMLATPAIDGERCGERELLGDCLRAIGAVMSILKL</sequence>
<dbReference type="GO" id="GO:0032053">
    <property type="term" value="P:ciliary basal body organization"/>
    <property type="evidence" value="ECO:0007669"/>
    <property type="project" value="TreeGrafter"/>
</dbReference>
<dbReference type="GO" id="GO:0036064">
    <property type="term" value="C:ciliary basal body"/>
    <property type="evidence" value="ECO:0007669"/>
    <property type="project" value="InterPro"/>
</dbReference>
<dbReference type="PROSITE" id="PS51257">
    <property type="entry name" value="PROKAR_LIPOPROTEIN"/>
    <property type="match status" value="1"/>
</dbReference>
<name>A0A0M0K209_9EUKA</name>
<dbReference type="EMBL" id="JWZX01001725">
    <property type="protein sequence ID" value="KOO32617.1"/>
    <property type="molecule type" value="Genomic_DNA"/>
</dbReference>
<keyword evidence="2" id="KW-1185">Reference proteome</keyword>
<evidence type="ECO:0000313" key="2">
    <source>
        <dbReference type="Proteomes" id="UP000037460"/>
    </source>
</evidence>
<dbReference type="InterPro" id="IPR011989">
    <property type="entry name" value="ARM-like"/>
</dbReference>
<dbReference type="InterPro" id="IPR016024">
    <property type="entry name" value="ARM-type_fold"/>
</dbReference>
<organism evidence="1 2">
    <name type="scientific">Chrysochromulina tobinii</name>
    <dbReference type="NCBI Taxonomy" id="1460289"/>
    <lineage>
        <taxon>Eukaryota</taxon>
        <taxon>Haptista</taxon>
        <taxon>Haptophyta</taxon>
        <taxon>Prymnesiophyceae</taxon>
        <taxon>Prymnesiales</taxon>
        <taxon>Chrysochromulinaceae</taxon>
        <taxon>Chrysochromulina</taxon>
    </lineage>
</organism>
<gene>
    <name evidence="1" type="ORF">Ctob_011934</name>
</gene>
<dbReference type="PANTHER" id="PTHR31691">
    <property type="entry name" value="ROTATIN"/>
    <property type="match status" value="1"/>
</dbReference>
<dbReference type="AlphaFoldDB" id="A0A0M0K209"/>
<proteinExistence type="predicted"/>
<evidence type="ECO:0000313" key="1">
    <source>
        <dbReference type="EMBL" id="KOO32617.1"/>
    </source>
</evidence>
<dbReference type="Proteomes" id="UP000037460">
    <property type="component" value="Unassembled WGS sequence"/>
</dbReference>
<dbReference type="GO" id="GO:0010457">
    <property type="term" value="P:centriole-centriole cohesion"/>
    <property type="evidence" value="ECO:0007669"/>
    <property type="project" value="TreeGrafter"/>
</dbReference>
<dbReference type="InterPro" id="IPR030791">
    <property type="entry name" value="Rotatin"/>
</dbReference>
<reference evidence="2" key="1">
    <citation type="journal article" date="2015" name="PLoS Genet.">
        <title>Genome Sequence and Transcriptome Analyses of Chrysochromulina tobin: Metabolic Tools for Enhanced Algal Fitness in the Prominent Order Prymnesiales (Haptophyceae).</title>
        <authorList>
            <person name="Hovde B.T."/>
            <person name="Deodato C.R."/>
            <person name="Hunsperger H.M."/>
            <person name="Ryken S.A."/>
            <person name="Yost W."/>
            <person name="Jha R.K."/>
            <person name="Patterson J."/>
            <person name="Monnat R.J. Jr."/>
            <person name="Barlow S.B."/>
            <person name="Starkenburg S.R."/>
            <person name="Cattolico R.A."/>
        </authorList>
    </citation>
    <scope>NUCLEOTIDE SEQUENCE</scope>
    <source>
        <strain evidence="2">CCMP291</strain>
    </source>
</reference>
<dbReference type="GO" id="GO:0007099">
    <property type="term" value="P:centriole replication"/>
    <property type="evidence" value="ECO:0007669"/>
    <property type="project" value="TreeGrafter"/>
</dbReference>
<evidence type="ECO:0008006" key="3">
    <source>
        <dbReference type="Google" id="ProtNLM"/>
    </source>
</evidence>
<accession>A0A0M0K209</accession>
<protein>
    <recommendedName>
        <fullName evidence="3">Armadillo repeat-containing protein 8</fullName>
    </recommendedName>
</protein>
<dbReference type="GO" id="GO:0005814">
    <property type="term" value="C:centriole"/>
    <property type="evidence" value="ECO:0007669"/>
    <property type="project" value="TreeGrafter"/>
</dbReference>
<dbReference type="PANTHER" id="PTHR31691:SF1">
    <property type="entry name" value="ROTATIN"/>
    <property type="match status" value="1"/>
</dbReference>
<dbReference type="SUPFAM" id="SSF48371">
    <property type="entry name" value="ARM repeat"/>
    <property type="match status" value="1"/>
</dbReference>
<comment type="caution">
    <text evidence="1">The sequence shown here is derived from an EMBL/GenBank/DDBJ whole genome shotgun (WGS) entry which is preliminary data.</text>
</comment>
<dbReference type="GO" id="GO:0005813">
    <property type="term" value="C:centrosome"/>
    <property type="evidence" value="ECO:0007669"/>
    <property type="project" value="InterPro"/>
</dbReference>